<keyword evidence="3" id="KW-1185">Reference proteome</keyword>
<dbReference type="Pfam" id="PF00378">
    <property type="entry name" value="ECH_1"/>
    <property type="match status" value="1"/>
</dbReference>
<dbReference type="Gene3D" id="1.10.12.10">
    <property type="entry name" value="Lyase 2-enoyl-coa Hydratase, Chain A, domain 2"/>
    <property type="match status" value="1"/>
</dbReference>
<dbReference type="PANTHER" id="PTHR43459:SF1">
    <property type="entry name" value="EG:BACN32G11.4 PROTEIN"/>
    <property type="match status" value="1"/>
</dbReference>
<dbReference type="CDD" id="cd06558">
    <property type="entry name" value="crotonase-like"/>
    <property type="match status" value="1"/>
</dbReference>
<dbReference type="Gene3D" id="3.90.226.10">
    <property type="entry name" value="2-enoyl-CoA Hydratase, Chain A, domain 1"/>
    <property type="match status" value="1"/>
</dbReference>
<evidence type="ECO:0000313" key="2">
    <source>
        <dbReference type="EMBL" id="NML26629.1"/>
    </source>
</evidence>
<reference evidence="2 3" key="1">
    <citation type="submission" date="2020-04" db="EMBL/GenBank/DDBJ databases">
        <title>Zoogloea sp. G-4-1-14 isolated from soil.</title>
        <authorList>
            <person name="Dahal R.H."/>
        </authorList>
    </citation>
    <scope>NUCLEOTIDE SEQUENCE [LARGE SCALE GENOMIC DNA]</scope>
    <source>
        <strain evidence="2 3">G-4-1-14</strain>
    </source>
</reference>
<dbReference type="PANTHER" id="PTHR43459">
    <property type="entry name" value="ENOYL-COA HYDRATASE"/>
    <property type="match status" value="1"/>
</dbReference>
<evidence type="ECO:0000256" key="1">
    <source>
        <dbReference type="ARBA" id="ARBA00005254"/>
    </source>
</evidence>
<name>A0A848G5N4_9RHOO</name>
<proteinExistence type="inferred from homology"/>
<comment type="caution">
    <text evidence="2">The sequence shown here is derived from an EMBL/GenBank/DDBJ whole genome shotgun (WGS) entry which is preliminary data.</text>
</comment>
<protein>
    <submittedName>
        <fullName evidence="2">Enoyl-CoA hydratase</fullName>
    </submittedName>
</protein>
<dbReference type="EMBL" id="JABBGA010000009">
    <property type="protein sequence ID" value="NML26629.1"/>
    <property type="molecule type" value="Genomic_DNA"/>
</dbReference>
<gene>
    <name evidence="2" type="ORF">HHL15_12815</name>
</gene>
<dbReference type="GO" id="GO:0003824">
    <property type="term" value="F:catalytic activity"/>
    <property type="evidence" value="ECO:0007669"/>
    <property type="project" value="UniProtKB-ARBA"/>
</dbReference>
<dbReference type="SUPFAM" id="SSF52096">
    <property type="entry name" value="ClpP/crotonase"/>
    <property type="match status" value="1"/>
</dbReference>
<dbReference type="InterPro" id="IPR014748">
    <property type="entry name" value="Enoyl-CoA_hydra_C"/>
</dbReference>
<accession>A0A848G5N4</accession>
<dbReference type="InterPro" id="IPR029045">
    <property type="entry name" value="ClpP/crotonase-like_dom_sf"/>
</dbReference>
<dbReference type="Proteomes" id="UP000580043">
    <property type="component" value="Unassembled WGS sequence"/>
</dbReference>
<dbReference type="AlphaFoldDB" id="A0A848G5N4"/>
<comment type="similarity">
    <text evidence="1">Belongs to the enoyl-CoA hydratase/isomerase family.</text>
</comment>
<evidence type="ECO:0000313" key="3">
    <source>
        <dbReference type="Proteomes" id="UP000580043"/>
    </source>
</evidence>
<dbReference type="InterPro" id="IPR001753">
    <property type="entry name" value="Enoyl-CoA_hydra/iso"/>
</dbReference>
<organism evidence="2 3">
    <name type="scientific">Zoogloea dura</name>
    <dbReference type="NCBI Taxonomy" id="2728840"/>
    <lineage>
        <taxon>Bacteria</taxon>
        <taxon>Pseudomonadati</taxon>
        <taxon>Pseudomonadota</taxon>
        <taxon>Betaproteobacteria</taxon>
        <taxon>Rhodocyclales</taxon>
        <taxon>Zoogloeaceae</taxon>
        <taxon>Zoogloea</taxon>
    </lineage>
</organism>
<sequence>MTSPVLLTVADGVATLTLNRPEALNALSVDMMKALALATAELSRRDDLRVVVVAGAGNHFMAGGDLRDFAAHLHLSPESRLVNFRALIEQYINPSVNALQALPVPVIARVHGACAGFGLSLVLGCDLVVAAEDAYFTTAYSSIALSGDGGVSWLLPRMLGRRRAFELLLLADRFDAVEAERLGLVNQVVMPDALDDAVSVLVRRICAGPRHTFAEMKRLLNESPDQSLGAQLQLEAEAFARCAAHADFDEGVNAFLGKRRPHFKS</sequence>
<dbReference type="RefSeq" id="WP_169146171.1">
    <property type="nucleotide sequence ID" value="NZ_JABBGA010000009.1"/>
</dbReference>